<gene>
    <name evidence="2" type="ORF">KP79_PYT07589</name>
</gene>
<dbReference type="Proteomes" id="UP000242188">
    <property type="component" value="Unassembled WGS sequence"/>
</dbReference>
<dbReference type="AlphaFoldDB" id="A0A210PR62"/>
<accession>A0A210PR62</accession>
<feature type="region of interest" description="Disordered" evidence="1">
    <location>
        <begin position="46"/>
        <end position="100"/>
    </location>
</feature>
<keyword evidence="3" id="KW-1185">Reference proteome</keyword>
<evidence type="ECO:0000313" key="3">
    <source>
        <dbReference type="Proteomes" id="UP000242188"/>
    </source>
</evidence>
<sequence>MVRVCRIRNRRLRGAQQRQRVQQTSNDIYSIYTSDPPPYEVAAKHKLPEYSVSDNPPKYDDISKEAYSNPSYTSTEDVAGSSEGMRSERRATSSKRVTVV</sequence>
<proteinExistence type="predicted"/>
<evidence type="ECO:0000313" key="2">
    <source>
        <dbReference type="EMBL" id="OWF38932.1"/>
    </source>
</evidence>
<evidence type="ECO:0000256" key="1">
    <source>
        <dbReference type="SAM" id="MobiDB-lite"/>
    </source>
</evidence>
<dbReference type="EMBL" id="NEDP02005552">
    <property type="protein sequence ID" value="OWF38932.1"/>
    <property type="molecule type" value="Genomic_DNA"/>
</dbReference>
<name>A0A210PR62_MIZYE</name>
<reference evidence="2 3" key="1">
    <citation type="journal article" date="2017" name="Nat. Ecol. Evol.">
        <title>Scallop genome provides insights into evolution of bilaterian karyotype and development.</title>
        <authorList>
            <person name="Wang S."/>
            <person name="Zhang J."/>
            <person name="Jiao W."/>
            <person name="Li J."/>
            <person name="Xun X."/>
            <person name="Sun Y."/>
            <person name="Guo X."/>
            <person name="Huan P."/>
            <person name="Dong B."/>
            <person name="Zhang L."/>
            <person name="Hu X."/>
            <person name="Sun X."/>
            <person name="Wang J."/>
            <person name="Zhao C."/>
            <person name="Wang Y."/>
            <person name="Wang D."/>
            <person name="Huang X."/>
            <person name="Wang R."/>
            <person name="Lv J."/>
            <person name="Li Y."/>
            <person name="Zhang Z."/>
            <person name="Liu B."/>
            <person name="Lu W."/>
            <person name="Hui Y."/>
            <person name="Liang J."/>
            <person name="Zhou Z."/>
            <person name="Hou R."/>
            <person name="Li X."/>
            <person name="Liu Y."/>
            <person name="Li H."/>
            <person name="Ning X."/>
            <person name="Lin Y."/>
            <person name="Zhao L."/>
            <person name="Xing Q."/>
            <person name="Dou J."/>
            <person name="Li Y."/>
            <person name="Mao J."/>
            <person name="Guo H."/>
            <person name="Dou H."/>
            <person name="Li T."/>
            <person name="Mu C."/>
            <person name="Jiang W."/>
            <person name="Fu Q."/>
            <person name="Fu X."/>
            <person name="Miao Y."/>
            <person name="Liu J."/>
            <person name="Yu Q."/>
            <person name="Li R."/>
            <person name="Liao H."/>
            <person name="Li X."/>
            <person name="Kong Y."/>
            <person name="Jiang Z."/>
            <person name="Chourrout D."/>
            <person name="Li R."/>
            <person name="Bao Z."/>
        </authorList>
    </citation>
    <scope>NUCLEOTIDE SEQUENCE [LARGE SCALE GENOMIC DNA]</scope>
    <source>
        <strain evidence="2 3">PY_sf001</strain>
    </source>
</reference>
<feature type="compositionally biased region" description="Basic residues" evidence="1">
    <location>
        <begin position="1"/>
        <end position="13"/>
    </location>
</feature>
<protein>
    <submittedName>
        <fullName evidence="2">Uncharacterized protein</fullName>
    </submittedName>
</protein>
<organism evidence="2 3">
    <name type="scientific">Mizuhopecten yessoensis</name>
    <name type="common">Japanese scallop</name>
    <name type="synonym">Patinopecten yessoensis</name>
    <dbReference type="NCBI Taxonomy" id="6573"/>
    <lineage>
        <taxon>Eukaryota</taxon>
        <taxon>Metazoa</taxon>
        <taxon>Spiralia</taxon>
        <taxon>Lophotrochozoa</taxon>
        <taxon>Mollusca</taxon>
        <taxon>Bivalvia</taxon>
        <taxon>Autobranchia</taxon>
        <taxon>Pteriomorphia</taxon>
        <taxon>Pectinida</taxon>
        <taxon>Pectinoidea</taxon>
        <taxon>Pectinidae</taxon>
        <taxon>Mizuhopecten</taxon>
    </lineage>
</organism>
<feature type="region of interest" description="Disordered" evidence="1">
    <location>
        <begin position="1"/>
        <end position="23"/>
    </location>
</feature>
<comment type="caution">
    <text evidence="2">The sequence shown here is derived from an EMBL/GenBank/DDBJ whole genome shotgun (WGS) entry which is preliminary data.</text>
</comment>
<feature type="compositionally biased region" description="Polar residues" evidence="1">
    <location>
        <begin position="66"/>
        <end position="76"/>
    </location>
</feature>
<dbReference type="OrthoDB" id="6121280at2759"/>